<accession>A0A385TUK0</accession>
<gene>
    <name evidence="1" type="ORF">D5F53_23250</name>
</gene>
<dbReference type="RefSeq" id="WP_119849661.1">
    <property type="nucleotide sequence ID" value="NZ_CP032412.1"/>
</dbReference>
<keyword evidence="2" id="KW-1185">Reference proteome</keyword>
<reference evidence="1 2" key="1">
    <citation type="submission" date="2018-09" db="EMBL/GenBank/DDBJ databases">
        <title>Genome Sequence of Paenibacillus lautus Strain E7593-69, Azo Dye-Degrading Bacteria, Isolated from Commercial Tattoo Inks.</title>
        <authorList>
            <person name="Nho S.W."/>
            <person name="Kim S.-J."/>
            <person name="Kweon O."/>
            <person name="Cerniglia C.E."/>
        </authorList>
    </citation>
    <scope>NUCLEOTIDE SEQUENCE [LARGE SCALE GENOMIC DNA]</scope>
    <source>
        <strain evidence="1 2">E7593-69</strain>
    </source>
</reference>
<proteinExistence type="predicted"/>
<dbReference type="AlphaFoldDB" id="A0A385TUK0"/>
<dbReference type="KEGG" id="plw:D5F53_23250"/>
<dbReference type="EMBL" id="CP032412">
    <property type="protein sequence ID" value="AYB46027.1"/>
    <property type="molecule type" value="Genomic_DNA"/>
</dbReference>
<evidence type="ECO:0000313" key="2">
    <source>
        <dbReference type="Proteomes" id="UP000266552"/>
    </source>
</evidence>
<protein>
    <submittedName>
        <fullName evidence="1">Uncharacterized protein</fullName>
    </submittedName>
</protein>
<organism evidence="1 2">
    <name type="scientific">Paenibacillus lautus</name>
    <name type="common">Bacillus lautus</name>
    <dbReference type="NCBI Taxonomy" id="1401"/>
    <lineage>
        <taxon>Bacteria</taxon>
        <taxon>Bacillati</taxon>
        <taxon>Bacillota</taxon>
        <taxon>Bacilli</taxon>
        <taxon>Bacillales</taxon>
        <taxon>Paenibacillaceae</taxon>
        <taxon>Paenibacillus</taxon>
    </lineage>
</organism>
<evidence type="ECO:0000313" key="1">
    <source>
        <dbReference type="EMBL" id="AYB46027.1"/>
    </source>
</evidence>
<sequence length="113" mass="12517">MGKRLKLVGLPVISLLLILCLGCGSKQSASYASLVKYDDQEYIGKGIEGAEAFAEADLTLAGTIQKRLEPDQYPDTHLSSNELPEGTEIYVVDEHTLVALQEGRRFKVFERME</sequence>
<dbReference type="Proteomes" id="UP000266552">
    <property type="component" value="Chromosome"/>
</dbReference>
<name>A0A385TUK0_PAELA</name>